<evidence type="ECO:0000313" key="8">
    <source>
        <dbReference type="EMBL" id="TNV81075.1"/>
    </source>
</evidence>
<feature type="transmembrane region" description="Helical" evidence="7">
    <location>
        <begin position="53"/>
        <end position="79"/>
    </location>
</feature>
<feature type="transmembrane region" description="Helical" evidence="7">
    <location>
        <begin position="554"/>
        <end position="575"/>
    </location>
</feature>
<feature type="transmembrane region" description="Helical" evidence="7">
    <location>
        <begin position="466"/>
        <end position="482"/>
    </location>
</feature>
<evidence type="ECO:0000256" key="4">
    <source>
        <dbReference type="ARBA" id="ARBA00022989"/>
    </source>
</evidence>
<dbReference type="PANTHER" id="PTHR43385">
    <property type="entry name" value="RIBOFLAVIN TRANSPORTER RIBJ"/>
    <property type="match status" value="1"/>
</dbReference>
<sequence>MGNLRNYRIQIMLQTPGDTRDYTAINNEPQDFHDEEEDRLKKKTHVPAEPNQLIAGIATVISGMLIQAMLGIVPTWGNIVVYITSYFRLFDPHLGLSDTFVVFPMTLSMAALAMQLGTVLLDFLHPKVHLFIGGSIFVVSILLASFARDFYLFLVFYAVLTGLGYGIIYMLPLKSAWAFFPNKKGTIGGLILASHSFGAIGWSFFTATSINPTNETPSLHIQLGSSNDLLFSPTSDSVKNVASTFQKVFFVELTLFIFALVLMQKRKVVVFKQDLGQSLLDNDHQQEHKLSPSQQPRSGKVASDSDSFFNGGLSSTLSHNTTNTEEEEDSEYPKRNRSNSHTTGSESSQRSGFSANSGASSQYSGKHKPTKEERKAIRAQQEYERDMQHITLKQSVQHRTFWHMFTMLTLSMSFCYFIKVVFKNYGNIYFGDDQFLTQVAGSSFLCGASFRFIWGAVVDIAGFKRVYALILFLMTIVAFTIHEVGTQSRTMYQIYIGICFAMEGGHFSIFPAVACTIYGAQLGSKVYSLLFIGTALAAFIGLLVANLILPMFGWSVVFMTFAIICLLSLFLLLMFEEKPIVLSNKQRKDEDYFMQLAQNANSKPIFKSSDDSDESRGAKSHK</sequence>
<evidence type="ECO:0000256" key="5">
    <source>
        <dbReference type="ARBA" id="ARBA00023136"/>
    </source>
</evidence>
<dbReference type="Gene3D" id="1.20.1250.20">
    <property type="entry name" value="MFS general substrate transporter like domains"/>
    <property type="match status" value="2"/>
</dbReference>
<keyword evidence="3 7" id="KW-0812">Transmembrane</keyword>
<evidence type="ECO:0000256" key="3">
    <source>
        <dbReference type="ARBA" id="ARBA00022692"/>
    </source>
</evidence>
<comment type="caution">
    <text evidence="8">The sequence shown here is derived from an EMBL/GenBank/DDBJ whole genome shotgun (WGS) entry which is preliminary data.</text>
</comment>
<feature type="region of interest" description="Disordered" evidence="6">
    <location>
        <begin position="603"/>
        <end position="622"/>
    </location>
</feature>
<dbReference type="OrthoDB" id="288785at2759"/>
<feature type="region of interest" description="Disordered" evidence="6">
    <location>
        <begin position="282"/>
        <end position="376"/>
    </location>
</feature>
<evidence type="ECO:0008006" key="10">
    <source>
        <dbReference type="Google" id="ProtNLM"/>
    </source>
</evidence>
<dbReference type="Pfam" id="PF07690">
    <property type="entry name" value="MFS_1"/>
    <property type="match status" value="1"/>
</dbReference>
<feature type="transmembrane region" description="Helical" evidence="7">
    <location>
        <begin position="244"/>
        <end position="263"/>
    </location>
</feature>
<keyword evidence="5 7" id="KW-0472">Membrane</keyword>
<dbReference type="EMBL" id="RRYP01006611">
    <property type="protein sequence ID" value="TNV81075.1"/>
    <property type="molecule type" value="Genomic_DNA"/>
</dbReference>
<dbReference type="SUPFAM" id="SSF103473">
    <property type="entry name" value="MFS general substrate transporter"/>
    <property type="match status" value="1"/>
</dbReference>
<dbReference type="InterPro" id="IPR052983">
    <property type="entry name" value="MFS_Riboflavin_Transporter"/>
</dbReference>
<organism evidence="8 9">
    <name type="scientific">Halteria grandinella</name>
    <dbReference type="NCBI Taxonomy" id="5974"/>
    <lineage>
        <taxon>Eukaryota</taxon>
        <taxon>Sar</taxon>
        <taxon>Alveolata</taxon>
        <taxon>Ciliophora</taxon>
        <taxon>Intramacronucleata</taxon>
        <taxon>Spirotrichea</taxon>
        <taxon>Stichotrichia</taxon>
        <taxon>Sporadotrichida</taxon>
        <taxon>Halteriidae</taxon>
        <taxon>Halteria</taxon>
    </lineage>
</organism>
<evidence type="ECO:0000256" key="1">
    <source>
        <dbReference type="ARBA" id="ARBA00004141"/>
    </source>
</evidence>
<protein>
    <recommendedName>
        <fullName evidence="10">Major facilitator superfamily (MFS) profile domain-containing protein</fullName>
    </recommendedName>
</protein>
<evidence type="ECO:0000313" key="9">
    <source>
        <dbReference type="Proteomes" id="UP000785679"/>
    </source>
</evidence>
<dbReference type="AlphaFoldDB" id="A0A8J8NVC2"/>
<keyword evidence="9" id="KW-1185">Reference proteome</keyword>
<dbReference type="InterPro" id="IPR011701">
    <property type="entry name" value="MFS"/>
</dbReference>
<feature type="compositionally biased region" description="Low complexity" evidence="6">
    <location>
        <begin position="313"/>
        <end position="323"/>
    </location>
</feature>
<reference evidence="8" key="1">
    <citation type="submission" date="2019-06" db="EMBL/GenBank/DDBJ databases">
        <authorList>
            <person name="Zheng W."/>
        </authorList>
    </citation>
    <scope>NUCLEOTIDE SEQUENCE</scope>
    <source>
        <strain evidence="8">QDHG01</strain>
    </source>
</reference>
<dbReference type="Proteomes" id="UP000785679">
    <property type="component" value="Unassembled WGS sequence"/>
</dbReference>
<comment type="subcellular location">
    <subcellularLocation>
        <location evidence="1">Membrane</location>
        <topology evidence="1">Multi-pass membrane protein</topology>
    </subcellularLocation>
</comment>
<feature type="transmembrane region" description="Helical" evidence="7">
    <location>
        <begin position="526"/>
        <end position="548"/>
    </location>
</feature>
<feature type="transmembrane region" description="Helical" evidence="7">
    <location>
        <begin position="434"/>
        <end position="454"/>
    </location>
</feature>
<dbReference type="PANTHER" id="PTHR43385:SF1">
    <property type="entry name" value="RIBOFLAVIN TRANSPORTER RIBJ"/>
    <property type="match status" value="1"/>
</dbReference>
<dbReference type="InterPro" id="IPR036259">
    <property type="entry name" value="MFS_trans_sf"/>
</dbReference>
<feature type="transmembrane region" description="Helical" evidence="7">
    <location>
        <begin position="185"/>
        <end position="205"/>
    </location>
</feature>
<keyword evidence="4 7" id="KW-1133">Transmembrane helix</keyword>
<evidence type="ECO:0000256" key="6">
    <source>
        <dbReference type="SAM" id="MobiDB-lite"/>
    </source>
</evidence>
<feature type="transmembrane region" description="Helical" evidence="7">
    <location>
        <begin position="494"/>
        <end position="519"/>
    </location>
</feature>
<feature type="compositionally biased region" description="Basic and acidic residues" evidence="6">
    <location>
        <begin position="608"/>
        <end position="622"/>
    </location>
</feature>
<accession>A0A8J8NVC2</accession>
<evidence type="ECO:0000256" key="2">
    <source>
        <dbReference type="ARBA" id="ARBA00022448"/>
    </source>
</evidence>
<dbReference type="GO" id="GO:0022857">
    <property type="term" value="F:transmembrane transporter activity"/>
    <property type="evidence" value="ECO:0007669"/>
    <property type="project" value="InterPro"/>
</dbReference>
<feature type="transmembrane region" description="Helical" evidence="7">
    <location>
        <begin position="401"/>
        <end position="422"/>
    </location>
</feature>
<feature type="transmembrane region" description="Helical" evidence="7">
    <location>
        <begin position="128"/>
        <end position="147"/>
    </location>
</feature>
<proteinExistence type="predicted"/>
<feature type="transmembrane region" description="Helical" evidence="7">
    <location>
        <begin position="153"/>
        <end position="173"/>
    </location>
</feature>
<feature type="transmembrane region" description="Helical" evidence="7">
    <location>
        <begin position="99"/>
        <end position="121"/>
    </location>
</feature>
<evidence type="ECO:0000256" key="7">
    <source>
        <dbReference type="SAM" id="Phobius"/>
    </source>
</evidence>
<feature type="compositionally biased region" description="Polar residues" evidence="6">
    <location>
        <begin position="339"/>
        <end position="364"/>
    </location>
</feature>
<dbReference type="GO" id="GO:0016020">
    <property type="term" value="C:membrane"/>
    <property type="evidence" value="ECO:0007669"/>
    <property type="project" value="UniProtKB-SubCell"/>
</dbReference>
<name>A0A8J8NVC2_HALGN</name>
<gene>
    <name evidence="8" type="ORF">FGO68_gene6122</name>
</gene>
<keyword evidence="2" id="KW-0813">Transport</keyword>